<proteinExistence type="predicted"/>
<reference evidence="1" key="2">
    <citation type="journal article" date="2022" name="New Phytol.">
        <title>Evolutionary transition to the ectomycorrhizal habit in the genomes of a hyperdiverse lineage of mushroom-forming fungi.</title>
        <authorList>
            <person name="Looney B."/>
            <person name="Miyauchi S."/>
            <person name="Morin E."/>
            <person name="Drula E."/>
            <person name="Courty P.E."/>
            <person name="Kohler A."/>
            <person name="Kuo A."/>
            <person name="LaButti K."/>
            <person name="Pangilinan J."/>
            <person name="Lipzen A."/>
            <person name="Riley R."/>
            <person name="Andreopoulos W."/>
            <person name="He G."/>
            <person name="Johnson J."/>
            <person name="Nolan M."/>
            <person name="Tritt A."/>
            <person name="Barry K.W."/>
            <person name="Grigoriev I.V."/>
            <person name="Nagy L.G."/>
            <person name="Hibbett D."/>
            <person name="Henrissat B."/>
            <person name="Matheny P.B."/>
            <person name="Labbe J."/>
            <person name="Martin F.M."/>
        </authorList>
    </citation>
    <scope>NUCLEOTIDE SEQUENCE</scope>
    <source>
        <strain evidence="1">EC-137</strain>
    </source>
</reference>
<evidence type="ECO:0000313" key="2">
    <source>
        <dbReference type="Proteomes" id="UP000814128"/>
    </source>
</evidence>
<gene>
    <name evidence="1" type="ORF">K488DRAFT_74047</name>
</gene>
<comment type="caution">
    <text evidence="1">The sequence shown here is derived from an EMBL/GenBank/DDBJ whole genome shotgun (WGS) entry which is preliminary data.</text>
</comment>
<name>A0ACB8Q8R1_9AGAM</name>
<dbReference type="Proteomes" id="UP000814128">
    <property type="component" value="Unassembled WGS sequence"/>
</dbReference>
<organism evidence="1 2">
    <name type="scientific">Vararia minispora EC-137</name>
    <dbReference type="NCBI Taxonomy" id="1314806"/>
    <lineage>
        <taxon>Eukaryota</taxon>
        <taxon>Fungi</taxon>
        <taxon>Dikarya</taxon>
        <taxon>Basidiomycota</taxon>
        <taxon>Agaricomycotina</taxon>
        <taxon>Agaricomycetes</taxon>
        <taxon>Russulales</taxon>
        <taxon>Lachnocladiaceae</taxon>
        <taxon>Vararia</taxon>
    </lineage>
</organism>
<keyword evidence="2" id="KW-1185">Reference proteome</keyword>
<protein>
    <submittedName>
        <fullName evidence="1">Uncharacterized protein</fullName>
    </submittedName>
</protein>
<evidence type="ECO:0000313" key="1">
    <source>
        <dbReference type="EMBL" id="KAI0028094.1"/>
    </source>
</evidence>
<accession>A0ACB8Q8R1</accession>
<reference evidence="1" key="1">
    <citation type="submission" date="2021-02" db="EMBL/GenBank/DDBJ databases">
        <authorList>
            <consortium name="DOE Joint Genome Institute"/>
            <person name="Ahrendt S."/>
            <person name="Looney B.P."/>
            <person name="Miyauchi S."/>
            <person name="Morin E."/>
            <person name="Drula E."/>
            <person name="Courty P.E."/>
            <person name="Chicoki N."/>
            <person name="Fauchery L."/>
            <person name="Kohler A."/>
            <person name="Kuo A."/>
            <person name="Labutti K."/>
            <person name="Pangilinan J."/>
            <person name="Lipzen A."/>
            <person name="Riley R."/>
            <person name="Andreopoulos W."/>
            <person name="He G."/>
            <person name="Johnson J."/>
            <person name="Barry K.W."/>
            <person name="Grigoriev I.V."/>
            <person name="Nagy L."/>
            <person name="Hibbett D."/>
            <person name="Henrissat B."/>
            <person name="Matheny P.B."/>
            <person name="Labbe J."/>
            <person name="Martin F."/>
        </authorList>
    </citation>
    <scope>NUCLEOTIDE SEQUENCE</scope>
    <source>
        <strain evidence="1">EC-137</strain>
    </source>
</reference>
<dbReference type="EMBL" id="MU273794">
    <property type="protein sequence ID" value="KAI0028094.1"/>
    <property type="molecule type" value="Genomic_DNA"/>
</dbReference>
<sequence>MQTQSAEVLKLAGRSATPDGTTDPCGVSFAGELPVSTQVGTQVSKKRKRNGGRTVGANNDQGNCRTIMDSITKDETPQKSGWIWTVRPVKNMSDEDMKKWEEEGDRVQWFRAEAEMLRWREQYERVLADLHRTIETFVKMSKIWFMLRSEGGSPGHAAYANKKGAMFTQLAERATQKLRHAGYEPLGDDESLIERLQQWRTEEGRLCDERIPSN</sequence>